<comment type="subcellular location">
    <subcellularLocation>
        <location evidence="6">Cell membrane</location>
        <topology evidence="6">Multi-pass membrane protein</topology>
    </subcellularLocation>
    <subcellularLocation>
        <location evidence="1">Membrane</location>
        <topology evidence="1">Multi-pass membrane protein</topology>
    </subcellularLocation>
</comment>
<protein>
    <recommendedName>
        <fullName evidence="6">Transport permease protein</fullName>
    </recommendedName>
</protein>
<evidence type="ECO:0000256" key="6">
    <source>
        <dbReference type="RuleBase" id="RU361157"/>
    </source>
</evidence>
<organism evidence="8 9">
    <name type="scientific">Prauserella alba</name>
    <dbReference type="NCBI Taxonomy" id="176898"/>
    <lineage>
        <taxon>Bacteria</taxon>
        <taxon>Bacillati</taxon>
        <taxon>Actinomycetota</taxon>
        <taxon>Actinomycetes</taxon>
        <taxon>Pseudonocardiales</taxon>
        <taxon>Pseudonocardiaceae</taxon>
        <taxon>Prauserella</taxon>
    </lineage>
</organism>
<evidence type="ECO:0000313" key="8">
    <source>
        <dbReference type="EMBL" id="GAA1219484.1"/>
    </source>
</evidence>
<keyword evidence="6" id="KW-1003">Cell membrane</keyword>
<evidence type="ECO:0000259" key="7">
    <source>
        <dbReference type="PROSITE" id="PS51012"/>
    </source>
</evidence>
<feature type="domain" description="ABC transmembrane type-2" evidence="7">
    <location>
        <begin position="38"/>
        <end position="272"/>
    </location>
</feature>
<evidence type="ECO:0000313" key="9">
    <source>
        <dbReference type="Proteomes" id="UP001500467"/>
    </source>
</evidence>
<dbReference type="RefSeq" id="WP_253853365.1">
    <property type="nucleotide sequence ID" value="NZ_BAAALM010000018.1"/>
</dbReference>
<keyword evidence="9" id="KW-1185">Reference proteome</keyword>
<feature type="transmembrane region" description="Helical" evidence="6">
    <location>
        <begin position="77"/>
        <end position="102"/>
    </location>
</feature>
<dbReference type="InterPro" id="IPR047817">
    <property type="entry name" value="ABC2_TM_bact-type"/>
</dbReference>
<keyword evidence="4 6" id="KW-0472">Membrane</keyword>
<dbReference type="PROSITE" id="PS51012">
    <property type="entry name" value="ABC_TM2"/>
    <property type="match status" value="1"/>
</dbReference>
<comment type="similarity">
    <text evidence="6">Belongs to the ABC-2 integral membrane protein family.</text>
</comment>
<dbReference type="PANTHER" id="PTHR43229:SF2">
    <property type="entry name" value="NODULATION PROTEIN J"/>
    <property type="match status" value="1"/>
</dbReference>
<feature type="transmembrane region" description="Helical" evidence="6">
    <location>
        <begin position="123"/>
        <end position="151"/>
    </location>
</feature>
<evidence type="ECO:0000256" key="3">
    <source>
        <dbReference type="ARBA" id="ARBA00022989"/>
    </source>
</evidence>
<keyword evidence="3 6" id="KW-1133">Transmembrane helix</keyword>
<reference evidence="8 9" key="1">
    <citation type="journal article" date="2019" name="Int. J. Syst. Evol. Microbiol.">
        <title>The Global Catalogue of Microorganisms (GCM) 10K type strain sequencing project: providing services to taxonomists for standard genome sequencing and annotation.</title>
        <authorList>
            <consortium name="The Broad Institute Genomics Platform"/>
            <consortium name="The Broad Institute Genome Sequencing Center for Infectious Disease"/>
            <person name="Wu L."/>
            <person name="Ma J."/>
        </authorList>
    </citation>
    <scope>NUCLEOTIDE SEQUENCE [LARGE SCALE GENOMIC DNA]</scope>
    <source>
        <strain evidence="8 9">JCM 13022</strain>
    </source>
</reference>
<dbReference type="InterPro" id="IPR013525">
    <property type="entry name" value="ABC2_TM"/>
</dbReference>
<evidence type="ECO:0000256" key="1">
    <source>
        <dbReference type="ARBA" id="ARBA00004141"/>
    </source>
</evidence>
<accession>A0ABN1VTL2</accession>
<keyword evidence="2 6" id="KW-0812">Transmembrane</keyword>
<feature type="transmembrane region" description="Helical" evidence="6">
    <location>
        <begin position="191"/>
        <end position="211"/>
    </location>
</feature>
<evidence type="ECO:0000256" key="2">
    <source>
        <dbReference type="ARBA" id="ARBA00022692"/>
    </source>
</evidence>
<evidence type="ECO:0000256" key="5">
    <source>
        <dbReference type="ARBA" id="ARBA00023251"/>
    </source>
</evidence>
<dbReference type="InterPro" id="IPR000412">
    <property type="entry name" value="ABC_2_transport"/>
</dbReference>
<dbReference type="InterPro" id="IPR051784">
    <property type="entry name" value="Nod_factor_ABC_transporter"/>
</dbReference>
<dbReference type="PANTHER" id="PTHR43229">
    <property type="entry name" value="NODULATION PROTEIN J"/>
    <property type="match status" value="1"/>
</dbReference>
<dbReference type="Pfam" id="PF01061">
    <property type="entry name" value="ABC2_membrane"/>
    <property type="match status" value="1"/>
</dbReference>
<dbReference type="Proteomes" id="UP001500467">
    <property type="component" value="Unassembled WGS sequence"/>
</dbReference>
<keyword evidence="5" id="KW-0046">Antibiotic resistance</keyword>
<sequence length="275" mass="29210">MTTHATTPSQIHIGRFHPLRDSATMLRRNLRHMLRYPSMTLTLVGMPVVFLLLFVYVFGDALGAGIAGTAGAGRAEYVAYVVPAIIVMTVTSTVQGTAISVATDMTEGIVARFRTMHIARVSVLTGHVLGSVIQAAIALVIVTGLAVLVGFRPSTDPAAWLAAAGLLLAVTFALVWLAVAAGQACSSVETASNALMPLVLLPFLGSGFVPVESMPAGLRWFAEYQPFTPIIETLRGLLTGGPIGEQAWLALGWCVLCAAGGYLWSRRLFNREHAH</sequence>
<keyword evidence="6" id="KW-0813">Transport</keyword>
<evidence type="ECO:0000256" key="4">
    <source>
        <dbReference type="ARBA" id="ARBA00023136"/>
    </source>
</evidence>
<proteinExistence type="inferred from homology"/>
<comment type="caution">
    <text evidence="8">The sequence shown here is derived from an EMBL/GenBank/DDBJ whole genome shotgun (WGS) entry which is preliminary data.</text>
</comment>
<feature type="transmembrane region" description="Helical" evidence="6">
    <location>
        <begin position="36"/>
        <end position="57"/>
    </location>
</feature>
<name>A0ABN1VTL2_9PSEU</name>
<feature type="transmembrane region" description="Helical" evidence="6">
    <location>
        <begin position="247"/>
        <end position="265"/>
    </location>
</feature>
<dbReference type="EMBL" id="BAAALM010000018">
    <property type="protein sequence ID" value="GAA1219484.1"/>
    <property type="molecule type" value="Genomic_DNA"/>
</dbReference>
<feature type="transmembrane region" description="Helical" evidence="6">
    <location>
        <begin position="157"/>
        <end position="179"/>
    </location>
</feature>
<dbReference type="PIRSF" id="PIRSF006648">
    <property type="entry name" value="DrrB"/>
    <property type="match status" value="1"/>
</dbReference>
<gene>
    <name evidence="8" type="ORF">GCM10009675_47800</name>
</gene>